<dbReference type="PRINTS" id="PR00436">
    <property type="entry name" value="INTERLEUKIN8"/>
</dbReference>
<feature type="domain" description="Chemokine interleukin-8-like" evidence="3">
    <location>
        <begin position="31"/>
        <end position="94"/>
    </location>
</feature>
<feature type="chain" id="PRO_5021418971" description="Chemokine interleukin-8-like domain-containing protein" evidence="2">
    <location>
        <begin position="24"/>
        <end position="135"/>
    </location>
</feature>
<dbReference type="GO" id="GO:0006955">
    <property type="term" value="P:immune response"/>
    <property type="evidence" value="ECO:0007669"/>
    <property type="project" value="InterPro"/>
</dbReference>
<reference evidence="5" key="3">
    <citation type="journal article" date="2014" name="Nature">
        <title>Elephant shark genome provides unique insights into gnathostome evolution.</title>
        <authorList>
            <consortium name="International Elephant Shark Genome Sequencing Consortium"/>
            <person name="Venkatesh B."/>
            <person name="Lee A.P."/>
            <person name="Ravi V."/>
            <person name="Maurya A.K."/>
            <person name="Lian M.M."/>
            <person name="Swann J.B."/>
            <person name="Ohta Y."/>
            <person name="Flajnik M.F."/>
            <person name="Sutoh Y."/>
            <person name="Kasahara M."/>
            <person name="Hoon S."/>
            <person name="Gangu V."/>
            <person name="Roy S.W."/>
            <person name="Irimia M."/>
            <person name="Korzh V."/>
            <person name="Kondrychyn I."/>
            <person name="Lim Z.W."/>
            <person name="Tay B.H."/>
            <person name="Tohari S."/>
            <person name="Kong K.W."/>
            <person name="Ho S."/>
            <person name="Lorente-Galdos B."/>
            <person name="Quilez J."/>
            <person name="Marques-Bonet T."/>
            <person name="Raney B.J."/>
            <person name="Ingham P.W."/>
            <person name="Tay A."/>
            <person name="Hillier L.W."/>
            <person name="Minx P."/>
            <person name="Boehm T."/>
            <person name="Wilson R.K."/>
            <person name="Brenner S."/>
            <person name="Warren W.C."/>
        </authorList>
    </citation>
    <scope>NUCLEOTIDE SEQUENCE [LARGE SCALE GENOMIC DNA]</scope>
</reference>
<reference evidence="4" key="5">
    <citation type="submission" date="2025-09" db="UniProtKB">
        <authorList>
            <consortium name="Ensembl"/>
        </authorList>
    </citation>
    <scope>IDENTIFICATION</scope>
</reference>
<dbReference type="SUPFAM" id="SSF54117">
    <property type="entry name" value="Interleukin 8-like chemokines"/>
    <property type="match status" value="1"/>
</dbReference>
<dbReference type="Pfam" id="PF00048">
    <property type="entry name" value="IL8"/>
    <property type="match status" value="1"/>
</dbReference>
<dbReference type="FunCoup" id="A0A4W3I6K0">
    <property type="interactions" value="85"/>
</dbReference>
<protein>
    <recommendedName>
        <fullName evidence="3">Chemokine interleukin-8-like domain-containing protein</fullName>
    </recommendedName>
</protein>
<dbReference type="GeneTree" id="ENSGT01030000236954"/>
<gene>
    <name evidence="4" type="primary">LOC103184514</name>
</gene>
<dbReference type="Ensembl" id="ENSCMIT00000026062.1">
    <property type="protein sequence ID" value="ENSCMIP00000025639.1"/>
    <property type="gene ID" value="ENSCMIG00000011261.1"/>
</dbReference>
<dbReference type="Gene3D" id="2.40.50.40">
    <property type="match status" value="1"/>
</dbReference>
<dbReference type="STRING" id="7868.ENSCMIP00000025639"/>
<dbReference type="CDD" id="cd00169">
    <property type="entry name" value="Chemokine"/>
    <property type="match status" value="1"/>
</dbReference>
<dbReference type="PANTHER" id="PTHR12015:SF186">
    <property type="entry name" value="C-C MOTIF CHEMOKINE 21-LIKE-RELATED"/>
    <property type="match status" value="1"/>
</dbReference>
<dbReference type="InParanoid" id="A0A4W3I6K0"/>
<dbReference type="PANTHER" id="PTHR12015">
    <property type="entry name" value="SMALL INDUCIBLE CYTOKINE A"/>
    <property type="match status" value="1"/>
</dbReference>
<organism evidence="4 5">
    <name type="scientific">Callorhinchus milii</name>
    <name type="common">Ghost shark</name>
    <dbReference type="NCBI Taxonomy" id="7868"/>
    <lineage>
        <taxon>Eukaryota</taxon>
        <taxon>Metazoa</taxon>
        <taxon>Chordata</taxon>
        <taxon>Craniata</taxon>
        <taxon>Vertebrata</taxon>
        <taxon>Chondrichthyes</taxon>
        <taxon>Holocephali</taxon>
        <taxon>Chimaeriformes</taxon>
        <taxon>Callorhinchidae</taxon>
        <taxon>Callorhinchus</taxon>
    </lineage>
</organism>
<dbReference type="InterPro" id="IPR001811">
    <property type="entry name" value="Chemokine_IL8-like_dom"/>
</dbReference>
<name>A0A4W3I6K0_CALMI</name>
<feature type="signal peptide" evidence="2">
    <location>
        <begin position="1"/>
        <end position="23"/>
    </location>
</feature>
<proteinExistence type="predicted"/>
<reference evidence="5" key="1">
    <citation type="journal article" date="2006" name="Science">
        <title>Ancient noncoding elements conserved in the human genome.</title>
        <authorList>
            <person name="Venkatesh B."/>
            <person name="Kirkness E.F."/>
            <person name="Loh Y.H."/>
            <person name="Halpern A.L."/>
            <person name="Lee A.P."/>
            <person name="Johnson J."/>
            <person name="Dandona N."/>
            <person name="Viswanathan L.D."/>
            <person name="Tay A."/>
            <person name="Venter J.C."/>
            <person name="Strausberg R.L."/>
            <person name="Brenner S."/>
        </authorList>
    </citation>
    <scope>NUCLEOTIDE SEQUENCE [LARGE SCALE GENOMIC DNA]</scope>
</reference>
<dbReference type="SMART" id="SM00199">
    <property type="entry name" value="SCY"/>
    <property type="match status" value="1"/>
</dbReference>
<keyword evidence="5" id="KW-1185">Reference proteome</keyword>
<sequence>GISNCRMRFQLLVFLLMTASFCAISGQAMSYEDCCLSYNVVKHPKKLSRKIIHHRVQGTGGGCNLPAIVLTLKKSRIVCVDPEEKWLQMFLKKSRKWQKETRTRSKKLSDSVGEWEQLNDLVSVTGLQLNMVMGG</sequence>
<evidence type="ECO:0000313" key="5">
    <source>
        <dbReference type="Proteomes" id="UP000314986"/>
    </source>
</evidence>
<dbReference type="Proteomes" id="UP000314986">
    <property type="component" value="Unassembled WGS sequence"/>
</dbReference>
<evidence type="ECO:0000256" key="1">
    <source>
        <dbReference type="ARBA" id="ARBA00022514"/>
    </source>
</evidence>
<dbReference type="InterPro" id="IPR039809">
    <property type="entry name" value="Chemokine_b/g/d"/>
</dbReference>
<keyword evidence="2" id="KW-0732">Signal</keyword>
<keyword evidence="1" id="KW-0202">Cytokine</keyword>
<dbReference type="InterPro" id="IPR036048">
    <property type="entry name" value="Interleukin_8-like_sf"/>
</dbReference>
<evidence type="ECO:0000256" key="2">
    <source>
        <dbReference type="SAM" id="SignalP"/>
    </source>
</evidence>
<evidence type="ECO:0000259" key="3">
    <source>
        <dbReference type="SMART" id="SM00199"/>
    </source>
</evidence>
<dbReference type="GO" id="GO:0005615">
    <property type="term" value="C:extracellular space"/>
    <property type="evidence" value="ECO:0007669"/>
    <property type="project" value="UniProtKB-KW"/>
</dbReference>
<reference evidence="5" key="2">
    <citation type="journal article" date="2007" name="PLoS Biol.">
        <title>Survey sequencing and comparative analysis of the elephant shark (Callorhinchus milii) genome.</title>
        <authorList>
            <person name="Venkatesh B."/>
            <person name="Kirkness E.F."/>
            <person name="Loh Y.H."/>
            <person name="Halpern A.L."/>
            <person name="Lee A.P."/>
            <person name="Johnson J."/>
            <person name="Dandona N."/>
            <person name="Viswanathan L.D."/>
            <person name="Tay A."/>
            <person name="Venter J.C."/>
            <person name="Strausberg R.L."/>
            <person name="Brenner S."/>
        </authorList>
    </citation>
    <scope>NUCLEOTIDE SEQUENCE [LARGE SCALE GENOMIC DNA]</scope>
</reference>
<dbReference type="AlphaFoldDB" id="A0A4W3I6K0"/>
<reference evidence="4" key="4">
    <citation type="submission" date="2025-08" db="UniProtKB">
        <authorList>
            <consortium name="Ensembl"/>
        </authorList>
    </citation>
    <scope>IDENTIFICATION</scope>
</reference>
<accession>A0A4W3I6K0</accession>
<dbReference type="GO" id="GO:0008009">
    <property type="term" value="F:chemokine activity"/>
    <property type="evidence" value="ECO:0007669"/>
    <property type="project" value="InterPro"/>
</dbReference>
<evidence type="ECO:0000313" key="4">
    <source>
        <dbReference type="Ensembl" id="ENSCMIP00000025639.1"/>
    </source>
</evidence>